<evidence type="ECO:0000313" key="2">
    <source>
        <dbReference type="Proteomes" id="UP000501316"/>
    </source>
</evidence>
<sequence>MYKTFVIGYNPKAHKMAEEIEKKANELAQDGYKVLSFSITNSGKAIILADNGKPKDD</sequence>
<proteinExistence type="predicted"/>
<gene>
    <name evidence="1" type="ORF">GJQ69_07095</name>
</gene>
<protein>
    <submittedName>
        <fullName evidence="1">Uncharacterized protein</fullName>
    </submittedName>
</protein>
<accession>A0A859DRJ2</accession>
<organism evidence="1 2">
    <name type="scientific">Caproicibacterium lactatifermentans</name>
    <dbReference type="NCBI Taxonomy" id="2666138"/>
    <lineage>
        <taxon>Bacteria</taxon>
        <taxon>Bacillati</taxon>
        <taxon>Bacillota</taxon>
        <taxon>Clostridia</taxon>
        <taxon>Eubacteriales</taxon>
        <taxon>Oscillospiraceae</taxon>
        <taxon>Caproicibacterium</taxon>
    </lineage>
</organism>
<dbReference type="Proteomes" id="UP000501316">
    <property type="component" value="Chromosome"/>
</dbReference>
<dbReference type="EMBL" id="CP046051">
    <property type="protein sequence ID" value="QKN24274.1"/>
    <property type="molecule type" value="Genomic_DNA"/>
</dbReference>
<evidence type="ECO:0000313" key="1">
    <source>
        <dbReference type="EMBL" id="QKN24274.1"/>
    </source>
</evidence>
<name>A0A859DRJ2_9FIRM</name>
<dbReference type="RefSeq" id="WP_157658908.1">
    <property type="nucleotide sequence ID" value="NZ_CP046051.1"/>
</dbReference>
<dbReference type="KEGG" id="clf:GJQ69_07095"/>
<dbReference type="AlphaFoldDB" id="A0A859DRJ2"/>
<reference evidence="1 2" key="1">
    <citation type="submission" date="2019-11" db="EMBL/GenBank/DDBJ databases">
        <authorList>
            <person name="Ren C."/>
            <person name="Wang H."/>
            <person name="Xu Y."/>
        </authorList>
    </citation>
    <scope>NUCLEOTIDE SEQUENCE [LARGE SCALE GENOMIC DNA]</scope>
    <source>
        <strain evidence="1 2">LBM 19010</strain>
    </source>
</reference>